<dbReference type="SUPFAM" id="SSF55797">
    <property type="entry name" value="PR-1-like"/>
    <property type="match status" value="1"/>
</dbReference>
<dbReference type="AlphaFoldDB" id="A0A0K0G222"/>
<accession>A0A0K0G222</accession>
<feature type="domain" description="SCP" evidence="1">
    <location>
        <begin position="175"/>
        <end position="301"/>
    </location>
</feature>
<keyword evidence="2" id="KW-1185">Reference proteome</keyword>
<organism evidence="2 3">
    <name type="scientific">Strongyloides venezuelensis</name>
    <name type="common">Threadworm</name>
    <dbReference type="NCBI Taxonomy" id="75913"/>
    <lineage>
        <taxon>Eukaryota</taxon>
        <taxon>Metazoa</taxon>
        <taxon>Ecdysozoa</taxon>
        <taxon>Nematoda</taxon>
        <taxon>Chromadorea</taxon>
        <taxon>Rhabditida</taxon>
        <taxon>Tylenchina</taxon>
        <taxon>Panagrolaimomorpha</taxon>
        <taxon>Strongyloidoidea</taxon>
        <taxon>Strongyloididae</taxon>
        <taxon>Strongyloides</taxon>
    </lineage>
</organism>
<evidence type="ECO:0000313" key="3">
    <source>
        <dbReference type="WBParaSite" id="SVE_1876800.1"/>
    </source>
</evidence>
<evidence type="ECO:0000259" key="1">
    <source>
        <dbReference type="SMART" id="SM00198"/>
    </source>
</evidence>
<reference evidence="2" key="1">
    <citation type="submission" date="2014-07" db="EMBL/GenBank/DDBJ databases">
        <authorList>
            <person name="Martin A.A"/>
            <person name="De Silva N."/>
        </authorList>
    </citation>
    <scope>NUCLEOTIDE SEQUENCE</scope>
</reference>
<dbReference type="SMART" id="SM00198">
    <property type="entry name" value="SCP"/>
    <property type="match status" value="1"/>
</dbReference>
<proteinExistence type="predicted"/>
<dbReference type="Pfam" id="PF24100">
    <property type="entry name" value="DUF7381"/>
    <property type="match status" value="1"/>
</dbReference>
<dbReference type="InterPro" id="IPR055805">
    <property type="entry name" value="DUF7381"/>
</dbReference>
<dbReference type="WBParaSite" id="SVE_1876800.1">
    <property type="protein sequence ID" value="SVE_1876800.1"/>
    <property type="gene ID" value="SVE_1876800"/>
</dbReference>
<dbReference type="InterPro" id="IPR014044">
    <property type="entry name" value="CAP_dom"/>
</dbReference>
<dbReference type="InterPro" id="IPR035940">
    <property type="entry name" value="CAP_sf"/>
</dbReference>
<evidence type="ECO:0000313" key="2">
    <source>
        <dbReference type="Proteomes" id="UP000035680"/>
    </source>
</evidence>
<dbReference type="Proteomes" id="UP000035680">
    <property type="component" value="Unassembled WGS sequence"/>
</dbReference>
<protein>
    <submittedName>
        <fullName evidence="3">SCP domain-containing protein</fullName>
    </submittedName>
</protein>
<dbReference type="Gene3D" id="3.40.33.10">
    <property type="entry name" value="CAP"/>
    <property type="match status" value="1"/>
</dbReference>
<dbReference type="Pfam" id="PF00188">
    <property type="entry name" value="CAP"/>
    <property type="match status" value="1"/>
</dbReference>
<sequence>MAYDLAVTYAMLKMGKKEFYSYCSNTYQTKYQMLEEIIEDHPFVSRSKIILLNIGTYRTPENFQRTVKYIYENPFPVIVDKKLSPVVIQEFCYLGITYYYCFHKVFKDYKKATIYARFMGIKVRFDFKNKYHPKVPKELDVQKKVGYIGFSDRVWRRIWKNCYYYKCFAAHDFLQFKLKLLYEMNYYRMKHNAKPVKIKKLATQLAEAYLKSILNEELKFTDNRVLQYYESLPYYFAPLLFKKWYDESKYYRYGTKEAIPGTEHFTAMVWKAVKNIGIAVREVNEMFHMLVVFEPLPNGVNLFSSNVKKRKYKIFG</sequence>
<name>A0A0K0G222_STRVS</name>
<reference evidence="3" key="2">
    <citation type="submission" date="2015-08" db="UniProtKB">
        <authorList>
            <consortium name="WormBaseParasite"/>
        </authorList>
    </citation>
    <scope>IDENTIFICATION</scope>
</reference>